<proteinExistence type="predicted"/>
<organism evidence="1 2">
    <name type="scientific">Pleurodeles waltl</name>
    <name type="common">Iberian ribbed newt</name>
    <dbReference type="NCBI Taxonomy" id="8319"/>
    <lineage>
        <taxon>Eukaryota</taxon>
        <taxon>Metazoa</taxon>
        <taxon>Chordata</taxon>
        <taxon>Craniata</taxon>
        <taxon>Vertebrata</taxon>
        <taxon>Euteleostomi</taxon>
        <taxon>Amphibia</taxon>
        <taxon>Batrachia</taxon>
        <taxon>Caudata</taxon>
        <taxon>Salamandroidea</taxon>
        <taxon>Salamandridae</taxon>
        <taxon>Pleurodelinae</taxon>
        <taxon>Pleurodeles</taxon>
    </lineage>
</organism>
<dbReference type="EMBL" id="JANPWB010000014">
    <property type="protein sequence ID" value="KAJ1098225.1"/>
    <property type="molecule type" value="Genomic_DNA"/>
</dbReference>
<name>A0AAV7MDK5_PLEWA</name>
<dbReference type="AlphaFoldDB" id="A0AAV7MDK5"/>
<comment type="caution">
    <text evidence="1">The sequence shown here is derived from an EMBL/GenBank/DDBJ whole genome shotgun (WGS) entry which is preliminary data.</text>
</comment>
<reference evidence="1" key="1">
    <citation type="journal article" date="2022" name="bioRxiv">
        <title>Sequencing and chromosome-scale assembly of the giantPleurodeles waltlgenome.</title>
        <authorList>
            <person name="Brown T."/>
            <person name="Elewa A."/>
            <person name="Iarovenko S."/>
            <person name="Subramanian E."/>
            <person name="Araus A.J."/>
            <person name="Petzold A."/>
            <person name="Susuki M."/>
            <person name="Suzuki K.-i.T."/>
            <person name="Hayashi T."/>
            <person name="Toyoda A."/>
            <person name="Oliveira C."/>
            <person name="Osipova E."/>
            <person name="Leigh N.D."/>
            <person name="Simon A."/>
            <person name="Yun M.H."/>
        </authorList>
    </citation>
    <scope>NUCLEOTIDE SEQUENCE</scope>
    <source>
        <strain evidence="1">20211129_DDA</strain>
        <tissue evidence="1">Liver</tissue>
    </source>
</reference>
<gene>
    <name evidence="1" type="ORF">NDU88_003341</name>
</gene>
<sequence>MATTQQFEHHYEGLYACSDILPESLISQFIANLPLRTLSTAERHSLEEELTVRKLVAALACPQSGFDRNPGLSDSVALYANNAAIFQQILQLFGKASGLVLNLTKSTIYLVTAQPPDLHWVADTPVAAQDLCTQGYLLRLMRHWPVR</sequence>
<keyword evidence="2" id="KW-1185">Reference proteome</keyword>
<protein>
    <submittedName>
        <fullName evidence="1">Uncharacterized protein</fullName>
    </submittedName>
</protein>
<accession>A0AAV7MDK5</accession>
<evidence type="ECO:0000313" key="2">
    <source>
        <dbReference type="Proteomes" id="UP001066276"/>
    </source>
</evidence>
<dbReference type="Proteomes" id="UP001066276">
    <property type="component" value="Chromosome 10"/>
</dbReference>
<evidence type="ECO:0000313" key="1">
    <source>
        <dbReference type="EMBL" id="KAJ1098225.1"/>
    </source>
</evidence>